<dbReference type="AlphaFoldDB" id="A0AAV9XQ32"/>
<sequence>MDPFVERFPDQDERVIKQTYHIFLKLIKDRYELPGIYSEFYSIIRDMLASTENTGVEHRIADTLWLFKWAVTEGLRSEERKLSKRENAAQNLRSLSEAAQPEKYISEDESIHPPSDATEPHFQQYQEGKATPQGGTSTESQLSPGTKVKRVLISDCML</sequence>
<evidence type="ECO:0000256" key="1">
    <source>
        <dbReference type="SAM" id="MobiDB-lite"/>
    </source>
</evidence>
<reference evidence="2 3" key="1">
    <citation type="submission" date="2019-10" db="EMBL/GenBank/DDBJ databases">
        <authorList>
            <person name="Palmer J.M."/>
        </authorList>
    </citation>
    <scope>NUCLEOTIDE SEQUENCE [LARGE SCALE GENOMIC DNA]</scope>
    <source>
        <strain evidence="2 3">TWF694</strain>
    </source>
</reference>
<keyword evidence="3" id="KW-1185">Reference proteome</keyword>
<accession>A0AAV9XQ32</accession>
<name>A0AAV9XQ32_9PEZI</name>
<organism evidence="2 3">
    <name type="scientific">Orbilia ellipsospora</name>
    <dbReference type="NCBI Taxonomy" id="2528407"/>
    <lineage>
        <taxon>Eukaryota</taxon>
        <taxon>Fungi</taxon>
        <taxon>Dikarya</taxon>
        <taxon>Ascomycota</taxon>
        <taxon>Pezizomycotina</taxon>
        <taxon>Orbiliomycetes</taxon>
        <taxon>Orbiliales</taxon>
        <taxon>Orbiliaceae</taxon>
        <taxon>Orbilia</taxon>
    </lineage>
</organism>
<protein>
    <submittedName>
        <fullName evidence="2">Uncharacterized protein</fullName>
    </submittedName>
</protein>
<feature type="compositionally biased region" description="Polar residues" evidence="1">
    <location>
        <begin position="133"/>
        <end position="144"/>
    </location>
</feature>
<dbReference type="Proteomes" id="UP001365542">
    <property type="component" value="Unassembled WGS sequence"/>
</dbReference>
<evidence type="ECO:0000313" key="2">
    <source>
        <dbReference type="EMBL" id="KAK6544217.1"/>
    </source>
</evidence>
<proteinExistence type="predicted"/>
<comment type="caution">
    <text evidence="2">The sequence shown here is derived from an EMBL/GenBank/DDBJ whole genome shotgun (WGS) entry which is preliminary data.</text>
</comment>
<feature type="region of interest" description="Disordered" evidence="1">
    <location>
        <begin position="79"/>
        <end position="146"/>
    </location>
</feature>
<evidence type="ECO:0000313" key="3">
    <source>
        <dbReference type="Proteomes" id="UP001365542"/>
    </source>
</evidence>
<dbReference type="EMBL" id="JAVHJO010000001">
    <property type="protein sequence ID" value="KAK6544217.1"/>
    <property type="molecule type" value="Genomic_DNA"/>
</dbReference>
<gene>
    <name evidence="2" type="ORF">TWF694_000920</name>
</gene>